<evidence type="ECO:0000259" key="2">
    <source>
        <dbReference type="PROSITE" id="PS51184"/>
    </source>
</evidence>
<accession>A0A9P1CED5</accession>
<name>A0A9P1CED5_9DINO</name>
<keyword evidence="5" id="KW-0378">Hydrolase</keyword>
<feature type="region of interest" description="Disordered" evidence="1">
    <location>
        <begin position="449"/>
        <end position="468"/>
    </location>
</feature>
<dbReference type="Gene3D" id="3.40.50.1820">
    <property type="entry name" value="alpha/beta hydrolase"/>
    <property type="match status" value="1"/>
</dbReference>
<feature type="non-terminal residue" evidence="3">
    <location>
        <position position="717"/>
    </location>
</feature>
<dbReference type="GO" id="GO:0016787">
    <property type="term" value="F:hydrolase activity"/>
    <property type="evidence" value="ECO:0007669"/>
    <property type="project" value="UniProtKB-KW"/>
</dbReference>
<evidence type="ECO:0000313" key="5">
    <source>
        <dbReference type="EMBL" id="CAL4776830.1"/>
    </source>
</evidence>
<dbReference type="InterPro" id="IPR029058">
    <property type="entry name" value="AB_hydrolase_fold"/>
</dbReference>
<organism evidence="3">
    <name type="scientific">Cladocopium goreaui</name>
    <dbReference type="NCBI Taxonomy" id="2562237"/>
    <lineage>
        <taxon>Eukaryota</taxon>
        <taxon>Sar</taxon>
        <taxon>Alveolata</taxon>
        <taxon>Dinophyceae</taxon>
        <taxon>Suessiales</taxon>
        <taxon>Symbiodiniaceae</taxon>
        <taxon>Cladocopium</taxon>
    </lineage>
</organism>
<reference evidence="3" key="1">
    <citation type="submission" date="2022-10" db="EMBL/GenBank/DDBJ databases">
        <authorList>
            <person name="Chen Y."/>
            <person name="Dougan E. K."/>
            <person name="Chan C."/>
            <person name="Rhodes N."/>
            <person name="Thang M."/>
        </authorList>
    </citation>
    <scope>NUCLEOTIDE SEQUENCE</scope>
</reference>
<feature type="compositionally biased region" description="Low complexity" evidence="1">
    <location>
        <begin position="452"/>
        <end position="467"/>
    </location>
</feature>
<evidence type="ECO:0000256" key="1">
    <source>
        <dbReference type="SAM" id="MobiDB-lite"/>
    </source>
</evidence>
<dbReference type="EMBL" id="CAMXCT030001379">
    <property type="protein sequence ID" value="CAL4776830.1"/>
    <property type="molecule type" value="Genomic_DNA"/>
</dbReference>
<dbReference type="Gene3D" id="2.60.120.650">
    <property type="entry name" value="Cupin"/>
    <property type="match status" value="1"/>
</dbReference>
<sequence>MAFEAPGTVPGYADKVSARLLANDMASLMEWTHLRESSVTEHIDQIFAMAAMEDTAGRASMVQNAIEEQEKFLKEKRARKSVKLVRAAQKALEVARKNNGGYNKAKALAAAAFVEVSELKTKWSLVQTFQQKQDALRFIFQCQAFEYRPSGHDDFPRFQNSKDAIAYVLALDPAPEEFVCVEPLMKRRLRLRQAAPKETKETVAQQRAKATQRILIGHARRPAGEEDRPWLVEAAGDIFATPPLRSLSEKTAQRYYIAIPPEVEKKVLTEGYHPTKRSSVPVSASPAQALAAYLKVLRRSKEERAEVDKKRKENQSQSEDSLDDRLWDLWEWTSAHELFPVLSEDQRGVRAAVLGVQVPPEMMMDVVTHPQGGFLIRTKGQALPGSCFSRVKRSDVEDASCAYQWLVNYAVVDRDSSQVDPEQIYVFGRSLGGCVTVRLVSWLLGVDGSARSPPTETETSSTSSTSSKLPLPAGIVLENSPNCIADVATHMLPFLRLVPRSLLTWPLLLDEWRSSDWLDWIGQVLSKDAKSLQVCLLSAAQDKVVPPSCMEDLRRVGQKHRSLEVSFHSFQRGDHMGTYLLAGEHYWLHISTIAENDGGLPRNPENEDGNGLAFHRHERNWLLLLTGTKRWYFHGGTPVTALQRVSEESLIKAEVEAATAGELQSHEQKPGECMLIPDGYWHCTYNDPAEQDMTFGVGGMGRTAGDVGLGEARRISP</sequence>
<evidence type="ECO:0000313" key="4">
    <source>
        <dbReference type="EMBL" id="CAL1142893.1"/>
    </source>
</evidence>
<evidence type="ECO:0000313" key="3">
    <source>
        <dbReference type="EMBL" id="CAI3989518.1"/>
    </source>
</evidence>
<gene>
    <name evidence="3" type="ORF">C1SCF055_LOCUS16588</name>
</gene>
<dbReference type="SUPFAM" id="SSF53474">
    <property type="entry name" value="alpha/beta-Hydrolases"/>
    <property type="match status" value="1"/>
</dbReference>
<evidence type="ECO:0000313" key="6">
    <source>
        <dbReference type="Proteomes" id="UP001152797"/>
    </source>
</evidence>
<protein>
    <submittedName>
        <fullName evidence="5">Alpha/beta hydrolase domain-containing protein WAV2 (Protein WAVY GROWTH 2)</fullName>
    </submittedName>
</protein>
<feature type="domain" description="JmjC" evidence="2">
    <location>
        <begin position="545"/>
        <end position="716"/>
    </location>
</feature>
<dbReference type="PROSITE" id="PS51184">
    <property type="entry name" value="JMJC"/>
    <property type="match status" value="1"/>
</dbReference>
<dbReference type="AlphaFoldDB" id="A0A9P1CED5"/>
<comment type="caution">
    <text evidence="3">The sequence shown here is derived from an EMBL/GenBank/DDBJ whole genome shotgun (WGS) entry which is preliminary data.</text>
</comment>
<dbReference type="InterPro" id="IPR003347">
    <property type="entry name" value="JmjC_dom"/>
</dbReference>
<keyword evidence="6" id="KW-1185">Reference proteome</keyword>
<proteinExistence type="predicted"/>
<dbReference type="EMBL" id="CAMXCT010001379">
    <property type="protein sequence ID" value="CAI3989518.1"/>
    <property type="molecule type" value="Genomic_DNA"/>
</dbReference>
<dbReference type="Proteomes" id="UP001152797">
    <property type="component" value="Unassembled WGS sequence"/>
</dbReference>
<dbReference type="SUPFAM" id="SSF51197">
    <property type="entry name" value="Clavaminate synthase-like"/>
    <property type="match status" value="1"/>
</dbReference>
<dbReference type="OrthoDB" id="426280at2759"/>
<dbReference type="EMBL" id="CAMXCT020001379">
    <property type="protein sequence ID" value="CAL1142893.1"/>
    <property type="molecule type" value="Genomic_DNA"/>
</dbReference>
<reference evidence="4" key="2">
    <citation type="submission" date="2024-04" db="EMBL/GenBank/DDBJ databases">
        <authorList>
            <person name="Chen Y."/>
            <person name="Shah S."/>
            <person name="Dougan E. K."/>
            <person name="Thang M."/>
            <person name="Chan C."/>
        </authorList>
    </citation>
    <scope>NUCLEOTIDE SEQUENCE [LARGE SCALE GENOMIC DNA]</scope>
</reference>